<evidence type="ECO:0000256" key="1">
    <source>
        <dbReference type="ARBA" id="ARBA00004496"/>
    </source>
</evidence>
<feature type="coiled-coil region" evidence="7">
    <location>
        <begin position="74"/>
        <end position="123"/>
    </location>
</feature>
<dbReference type="PANTHER" id="PTHR20982">
    <property type="entry name" value="RIBOSOME RECYCLING FACTOR"/>
    <property type="match status" value="1"/>
</dbReference>
<evidence type="ECO:0000256" key="5">
    <source>
        <dbReference type="ARBA" id="ARBA00022917"/>
    </source>
</evidence>
<dbReference type="EMBL" id="JALNTZ010002296">
    <property type="protein sequence ID" value="KAJ3618757.1"/>
    <property type="molecule type" value="Genomic_DNA"/>
</dbReference>
<dbReference type="FunFam" id="1.10.132.20:FF:000001">
    <property type="entry name" value="Ribosome-recycling factor"/>
    <property type="match status" value="1"/>
</dbReference>
<gene>
    <name evidence="9" type="ORF">Zmor_008769</name>
</gene>
<dbReference type="Gene3D" id="1.10.132.20">
    <property type="entry name" value="Ribosome-recycling factor"/>
    <property type="match status" value="1"/>
</dbReference>
<dbReference type="Proteomes" id="UP001168821">
    <property type="component" value="Unassembled WGS sequence"/>
</dbReference>
<protein>
    <recommendedName>
        <fullName evidence="3">Ribosome-recycling factor, mitochondrial</fullName>
    </recommendedName>
    <alternativeName>
        <fullName evidence="6">Ribosome-releasing factor, mitochondrial</fullName>
    </alternativeName>
</protein>
<evidence type="ECO:0000313" key="10">
    <source>
        <dbReference type="Proteomes" id="UP001168821"/>
    </source>
</evidence>
<dbReference type="InterPro" id="IPR002661">
    <property type="entry name" value="Ribosome_recyc_fac"/>
</dbReference>
<dbReference type="GO" id="GO:0005737">
    <property type="term" value="C:cytoplasm"/>
    <property type="evidence" value="ECO:0007669"/>
    <property type="project" value="UniProtKB-SubCell"/>
</dbReference>
<dbReference type="InterPro" id="IPR036191">
    <property type="entry name" value="RRF_sf"/>
</dbReference>
<evidence type="ECO:0000256" key="3">
    <source>
        <dbReference type="ARBA" id="ARBA00020581"/>
    </source>
</evidence>
<dbReference type="FunFam" id="3.30.1360.40:FF:000001">
    <property type="entry name" value="Ribosome-recycling factor"/>
    <property type="match status" value="1"/>
</dbReference>
<dbReference type="GO" id="GO:0043023">
    <property type="term" value="F:ribosomal large subunit binding"/>
    <property type="evidence" value="ECO:0007669"/>
    <property type="project" value="TreeGrafter"/>
</dbReference>
<evidence type="ECO:0000256" key="2">
    <source>
        <dbReference type="ARBA" id="ARBA00005912"/>
    </source>
</evidence>
<keyword evidence="4" id="KW-0963">Cytoplasm</keyword>
<dbReference type="Pfam" id="PF01765">
    <property type="entry name" value="RRF"/>
    <property type="match status" value="1"/>
</dbReference>
<keyword evidence="5" id="KW-0648">Protein biosynthesis</keyword>
<dbReference type="NCBIfam" id="TIGR00496">
    <property type="entry name" value="frr"/>
    <property type="match status" value="1"/>
</dbReference>
<name>A0AA38HHZ2_9CUCU</name>
<keyword evidence="10" id="KW-1185">Reference proteome</keyword>
<comment type="similarity">
    <text evidence="2">Belongs to the RRF family.</text>
</comment>
<comment type="caution">
    <text evidence="9">The sequence shown here is derived from an EMBL/GenBank/DDBJ whole genome shotgun (WGS) entry which is preliminary data.</text>
</comment>
<feature type="domain" description="Ribosome recycling factor" evidence="8">
    <location>
        <begin position="1"/>
        <end position="140"/>
    </location>
</feature>
<accession>A0AA38HHZ2</accession>
<keyword evidence="7" id="KW-0175">Coiled coil</keyword>
<evidence type="ECO:0000313" key="9">
    <source>
        <dbReference type="EMBL" id="KAJ3618757.1"/>
    </source>
</evidence>
<dbReference type="GO" id="GO:0006412">
    <property type="term" value="P:translation"/>
    <property type="evidence" value="ECO:0007669"/>
    <property type="project" value="UniProtKB-KW"/>
</dbReference>
<dbReference type="AlphaFoldDB" id="A0AA38HHZ2"/>
<reference evidence="9" key="1">
    <citation type="journal article" date="2023" name="G3 (Bethesda)">
        <title>Whole genome assemblies of Zophobas morio and Tenebrio molitor.</title>
        <authorList>
            <person name="Kaur S."/>
            <person name="Stinson S.A."/>
            <person name="diCenzo G.C."/>
        </authorList>
    </citation>
    <scope>NUCLEOTIDE SEQUENCE</scope>
    <source>
        <strain evidence="9">QUZm001</strain>
    </source>
</reference>
<dbReference type="InterPro" id="IPR023584">
    <property type="entry name" value="Ribosome_recyc_fac_dom"/>
</dbReference>
<evidence type="ECO:0000259" key="8">
    <source>
        <dbReference type="Pfam" id="PF01765"/>
    </source>
</evidence>
<dbReference type="Gene3D" id="3.30.1360.40">
    <property type="match status" value="1"/>
</dbReference>
<evidence type="ECO:0000256" key="7">
    <source>
        <dbReference type="SAM" id="Coils"/>
    </source>
</evidence>
<proteinExistence type="inferred from homology"/>
<organism evidence="9 10">
    <name type="scientific">Zophobas morio</name>
    <dbReference type="NCBI Taxonomy" id="2755281"/>
    <lineage>
        <taxon>Eukaryota</taxon>
        <taxon>Metazoa</taxon>
        <taxon>Ecdysozoa</taxon>
        <taxon>Arthropoda</taxon>
        <taxon>Hexapoda</taxon>
        <taxon>Insecta</taxon>
        <taxon>Pterygota</taxon>
        <taxon>Neoptera</taxon>
        <taxon>Endopterygota</taxon>
        <taxon>Coleoptera</taxon>
        <taxon>Polyphaga</taxon>
        <taxon>Cucujiformia</taxon>
        <taxon>Tenebrionidae</taxon>
        <taxon>Zophobas</taxon>
    </lineage>
</organism>
<evidence type="ECO:0000256" key="6">
    <source>
        <dbReference type="ARBA" id="ARBA00033107"/>
    </source>
</evidence>
<comment type="subcellular location">
    <subcellularLocation>
        <location evidence="1">Cytoplasm</location>
    </subcellularLocation>
</comment>
<evidence type="ECO:0000256" key="4">
    <source>
        <dbReference type="ARBA" id="ARBA00022490"/>
    </source>
</evidence>
<dbReference type="PANTHER" id="PTHR20982:SF3">
    <property type="entry name" value="MITOCHONDRIAL RIBOSOME RECYCLING FACTOR PSEUDO 1"/>
    <property type="match status" value="1"/>
</dbReference>
<dbReference type="SUPFAM" id="SSF55194">
    <property type="entry name" value="Ribosome recycling factor, RRF"/>
    <property type="match status" value="1"/>
</dbReference>
<sequence>MVDFYGTPTPINQTAQIQVPEPQQLLIKPYDKSQIGAIINGINKADLGINPQAEGDAVRLVIPALTEEVRKDLVKKLQKEMEQFKVEIRNSRRDGMDKVKNSKEFSEDEVKGLENDIQKLTDKYIGEIETIAKNKEKELMTI</sequence>